<comment type="similarity">
    <text evidence="1">Belongs to the 3-beta-HSD family.</text>
</comment>
<dbReference type="Proteomes" id="UP000322873">
    <property type="component" value="Unassembled WGS sequence"/>
</dbReference>
<dbReference type="PANTHER" id="PTHR43245">
    <property type="entry name" value="BIFUNCTIONAL POLYMYXIN RESISTANCE PROTEIN ARNA"/>
    <property type="match status" value="1"/>
</dbReference>
<dbReference type="PANTHER" id="PTHR43245:SF51">
    <property type="entry name" value="SHORT CHAIN DEHYDROGENASE_REDUCTASE FAMILY 42E, MEMBER 2"/>
    <property type="match status" value="1"/>
</dbReference>
<protein>
    <recommendedName>
        <fullName evidence="3">3-beta hydroxysteroid dehydrogenase/isomerase domain-containing protein</fullName>
    </recommendedName>
</protein>
<sequence>MMTTAQELGSGGEPLSVLVIGGCGFVGYHLVCHFVEDATFSIVAAASRSAHQTKDQVSGASYHDLDLTNDGSIEKVINSVKPTVVVHAASPSPVTGTPKEYDKVTVQGTKDLLRIAKKSKDVRALIYTSSSLLCQGPQHVNLTEESPLADSDLRAPAYAKAKALAEKLVLRANEPLPTDELAKEAVSWEGYLCTGALRFPIVYGTHDLVCIPGALNALQKGQTNVILGDGSNLWSFCSVENTAVSHLLLARALLDTHKRRSSRLPAADGEAFHIHDGESRRFWDFARMVWELAGHAPKNERIFHLPAWFVLGLSSCLEWLFWVFTFGTKRPYQLGKQQVEYALFEHTYSIEKSRKVLGYEPKQDFERGVKEAVMWSLEYDGWAKRLEKRISNQWFNLICITNRQCSNLVWISRKRQHLCDFIICQLYENLCPPFPQLRAHRPIANLSLQ</sequence>
<evidence type="ECO:0000256" key="1">
    <source>
        <dbReference type="ARBA" id="ARBA00009219"/>
    </source>
</evidence>
<feature type="domain" description="3-beta hydroxysteroid dehydrogenase/isomerase" evidence="3">
    <location>
        <begin position="18"/>
        <end position="300"/>
    </location>
</feature>
<evidence type="ECO:0000259" key="3">
    <source>
        <dbReference type="Pfam" id="PF01073"/>
    </source>
</evidence>
<dbReference type="Pfam" id="PF01073">
    <property type="entry name" value="3Beta_HSD"/>
    <property type="match status" value="1"/>
</dbReference>
<dbReference type="SUPFAM" id="SSF51735">
    <property type="entry name" value="NAD(P)-binding Rossmann-fold domains"/>
    <property type="match status" value="1"/>
</dbReference>
<dbReference type="VEuPathDB" id="FungiDB:MFRU_019g00240"/>
<dbReference type="InterPro" id="IPR002225">
    <property type="entry name" value="3Beta_OHSteriod_DH/Estase"/>
</dbReference>
<evidence type="ECO:0000256" key="2">
    <source>
        <dbReference type="ARBA" id="ARBA00023002"/>
    </source>
</evidence>
<dbReference type="AlphaFoldDB" id="A0A5M9JC84"/>
<name>A0A5M9JC84_MONFR</name>
<gene>
    <name evidence="4" type="ORF">EYC84_008930</name>
</gene>
<dbReference type="Gene3D" id="3.40.50.720">
    <property type="entry name" value="NAD(P)-binding Rossmann-like Domain"/>
    <property type="match status" value="1"/>
</dbReference>
<organism evidence="4 5">
    <name type="scientific">Monilinia fructicola</name>
    <name type="common">Brown rot fungus</name>
    <name type="synonym">Ciboria fructicola</name>
    <dbReference type="NCBI Taxonomy" id="38448"/>
    <lineage>
        <taxon>Eukaryota</taxon>
        <taxon>Fungi</taxon>
        <taxon>Dikarya</taxon>
        <taxon>Ascomycota</taxon>
        <taxon>Pezizomycotina</taxon>
        <taxon>Leotiomycetes</taxon>
        <taxon>Helotiales</taxon>
        <taxon>Sclerotiniaceae</taxon>
        <taxon>Monilinia</taxon>
    </lineage>
</organism>
<keyword evidence="2" id="KW-0560">Oxidoreductase</keyword>
<reference evidence="4 5" key="1">
    <citation type="submission" date="2019-06" db="EMBL/GenBank/DDBJ databases">
        <title>Genome Sequence of the Brown Rot Fungal Pathogen Monilinia fructicola.</title>
        <authorList>
            <person name="De Miccolis Angelini R.M."/>
            <person name="Landi L."/>
            <person name="Abate D."/>
            <person name="Pollastro S."/>
            <person name="Romanazzi G."/>
            <person name="Faretra F."/>
        </authorList>
    </citation>
    <scope>NUCLEOTIDE SEQUENCE [LARGE SCALE GENOMIC DNA]</scope>
    <source>
        <strain evidence="4 5">Mfrc123</strain>
    </source>
</reference>
<evidence type="ECO:0000313" key="5">
    <source>
        <dbReference type="Proteomes" id="UP000322873"/>
    </source>
</evidence>
<dbReference type="InterPro" id="IPR036291">
    <property type="entry name" value="NAD(P)-bd_dom_sf"/>
</dbReference>
<keyword evidence="5" id="KW-1185">Reference proteome</keyword>
<accession>A0A5M9JC84</accession>
<dbReference type="GO" id="GO:0016616">
    <property type="term" value="F:oxidoreductase activity, acting on the CH-OH group of donors, NAD or NADP as acceptor"/>
    <property type="evidence" value="ECO:0007669"/>
    <property type="project" value="InterPro"/>
</dbReference>
<evidence type="ECO:0000313" key="4">
    <source>
        <dbReference type="EMBL" id="KAA8566347.1"/>
    </source>
</evidence>
<dbReference type="EMBL" id="VICG01000012">
    <property type="protein sequence ID" value="KAA8566347.1"/>
    <property type="molecule type" value="Genomic_DNA"/>
</dbReference>
<dbReference type="GO" id="GO:0006694">
    <property type="term" value="P:steroid biosynthetic process"/>
    <property type="evidence" value="ECO:0007669"/>
    <property type="project" value="InterPro"/>
</dbReference>
<dbReference type="InterPro" id="IPR050177">
    <property type="entry name" value="Lipid_A_modif_metabolic_enz"/>
</dbReference>
<proteinExistence type="inferred from homology"/>
<comment type="caution">
    <text evidence="4">The sequence shown here is derived from an EMBL/GenBank/DDBJ whole genome shotgun (WGS) entry which is preliminary data.</text>
</comment>